<protein>
    <submittedName>
        <fullName evidence="3">Uncharacterized protein</fullName>
    </submittedName>
</protein>
<keyword evidence="2" id="KW-1185">Reference proteome</keyword>
<dbReference type="AlphaFoldDB" id="A0A915CWY4"/>
<feature type="signal peptide" evidence="1">
    <location>
        <begin position="1"/>
        <end position="25"/>
    </location>
</feature>
<proteinExistence type="predicted"/>
<dbReference type="WBParaSite" id="jg13540">
    <property type="protein sequence ID" value="jg13540"/>
    <property type="gene ID" value="jg13540"/>
</dbReference>
<dbReference type="Proteomes" id="UP000887574">
    <property type="component" value="Unplaced"/>
</dbReference>
<keyword evidence="1" id="KW-0732">Signal</keyword>
<accession>A0A915CWY4</accession>
<evidence type="ECO:0000313" key="3">
    <source>
        <dbReference type="WBParaSite" id="jg13540"/>
    </source>
</evidence>
<sequence>MRLKISNFGASLALIFVFFIGIVHSFEMADVVSLTDKWVEIVNVGKGFLEKATDISETNTLFAEALIPVAAAVALAKKIGTDAESKELIAIDQLRSVLVHDIGELKDVVVDEKYAAIYRDALDKFDEKVTLPIIKTITSIVAVLDPNVIDSSSDEKELLKQCPNVMDIYQYLEHVVERHCAKSNFPTKESKQVQASALAFFHKLEADKFVNYEPQMAGHKEYQVMKSSKNHDLHNKIGLNCFRCFRATGWTVFGGGTTFLSGLQELVSSLPLAKYSNLSQFRHDFLDKTSTLSFNRDDIGPECMLLAVENNSHHDRDTMTDLVKHMTYHLAQVEVLQIVCIYKLYNLEADRLHKVDEFKDKIAKTMKATRKWVETSLALDFPAIFVKYAKQVATATKLEDENEYNRIAKAVNNRLSKLGLPDYHFQVLVSQADDELQTTHLAHNEARNFAVREHKGLNIL</sequence>
<name>A0A915CWY4_9BILA</name>
<feature type="chain" id="PRO_5037297962" evidence="1">
    <location>
        <begin position="26"/>
        <end position="460"/>
    </location>
</feature>
<evidence type="ECO:0000256" key="1">
    <source>
        <dbReference type="SAM" id="SignalP"/>
    </source>
</evidence>
<organism evidence="2 3">
    <name type="scientific">Ditylenchus dipsaci</name>
    <dbReference type="NCBI Taxonomy" id="166011"/>
    <lineage>
        <taxon>Eukaryota</taxon>
        <taxon>Metazoa</taxon>
        <taxon>Ecdysozoa</taxon>
        <taxon>Nematoda</taxon>
        <taxon>Chromadorea</taxon>
        <taxon>Rhabditida</taxon>
        <taxon>Tylenchina</taxon>
        <taxon>Tylenchomorpha</taxon>
        <taxon>Sphaerularioidea</taxon>
        <taxon>Anguinidae</taxon>
        <taxon>Anguininae</taxon>
        <taxon>Ditylenchus</taxon>
    </lineage>
</organism>
<reference evidence="3" key="1">
    <citation type="submission" date="2022-11" db="UniProtKB">
        <authorList>
            <consortium name="WormBaseParasite"/>
        </authorList>
    </citation>
    <scope>IDENTIFICATION</scope>
</reference>
<evidence type="ECO:0000313" key="2">
    <source>
        <dbReference type="Proteomes" id="UP000887574"/>
    </source>
</evidence>